<keyword evidence="2" id="KW-0812">Transmembrane</keyword>
<dbReference type="InterPro" id="IPR013693">
    <property type="entry name" value="SpoIID/LytB_N"/>
</dbReference>
<feature type="compositionally biased region" description="Polar residues" evidence="1">
    <location>
        <begin position="48"/>
        <end position="63"/>
    </location>
</feature>
<evidence type="ECO:0000259" key="3">
    <source>
        <dbReference type="Pfam" id="PF08486"/>
    </source>
</evidence>
<dbReference type="EMBL" id="JACOPN010000007">
    <property type="protein sequence ID" value="MBC5717796.1"/>
    <property type="molecule type" value="Genomic_DNA"/>
</dbReference>
<dbReference type="RefSeq" id="WP_186878974.1">
    <property type="nucleotide sequence ID" value="NZ_JACOPN010000007.1"/>
</dbReference>
<dbReference type="GO" id="GO:0030435">
    <property type="term" value="P:sporulation resulting in formation of a cellular spore"/>
    <property type="evidence" value="ECO:0007669"/>
    <property type="project" value="InterPro"/>
</dbReference>
<dbReference type="NCBIfam" id="TIGR02669">
    <property type="entry name" value="SpoIID_LytB"/>
    <property type="match status" value="1"/>
</dbReference>
<gene>
    <name evidence="4" type="primary">spoIID</name>
    <name evidence="4" type="ORF">H8S55_10740</name>
</gene>
<dbReference type="Pfam" id="PF08486">
    <property type="entry name" value="SpoIID"/>
    <property type="match status" value="1"/>
</dbReference>
<comment type="caution">
    <text evidence="4">The sequence shown here is derived from an EMBL/GenBank/DDBJ whole genome shotgun (WGS) entry which is preliminary data.</text>
</comment>
<feature type="domain" description="Sporulation stage II protein D amidase enhancer LytB N-terminal" evidence="3">
    <location>
        <begin position="81"/>
        <end position="181"/>
    </location>
</feature>
<feature type="region of interest" description="Disordered" evidence="1">
    <location>
        <begin position="43"/>
        <end position="70"/>
    </location>
</feature>
<evidence type="ECO:0000256" key="1">
    <source>
        <dbReference type="SAM" id="MobiDB-lite"/>
    </source>
</evidence>
<evidence type="ECO:0000256" key="2">
    <source>
        <dbReference type="SAM" id="Phobius"/>
    </source>
</evidence>
<evidence type="ECO:0000313" key="4">
    <source>
        <dbReference type="EMBL" id="MBC5717796.1"/>
    </source>
</evidence>
<dbReference type="NCBIfam" id="TIGR02870">
    <property type="entry name" value="spore_II_D"/>
    <property type="match status" value="1"/>
</dbReference>
<proteinExistence type="predicted"/>
<keyword evidence="2" id="KW-0472">Membrane</keyword>
<dbReference type="InterPro" id="IPR014225">
    <property type="entry name" value="Spore_II_D_firmicutes"/>
</dbReference>
<dbReference type="InterPro" id="IPR013486">
    <property type="entry name" value="SpoIID/LytB"/>
</dbReference>
<dbReference type="AlphaFoldDB" id="A0A8J6M639"/>
<keyword evidence="2" id="KW-1133">Transmembrane helix</keyword>
<protein>
    <submittedName>
        <fullName evidence="4">Stage II sporulation protein D</fullName>
    </submittedName>
</protein>
<reference evidence="4" key="1">
    <citation type="submission" date="2020-08" db="EMBL/GenBank/DDBJ databases">
        <title>Genome public.</title>
        <authorList>
            <person name="Liu C."/>
            <person name="Sun Q."/>
        </authorList>
    </citation>
    <scope>NUCLEOTIDE SEQUENCE</scope>
    <source>
        <strain evidence="4">BX5</strain>
    </source>
</reference>
<feature type="transmembrane region" description="Helical" evidence="2">
    <location>
        <begin position="15"/>
        <end position="36"/>
    </location>
</feature>
<accession>A0A8J6M639</accession>
<keyword evidence="5" id="KW-1185">Reference proteome</keyword>
<name>A0A8J6M639_9FIRM</name>
<evidence type="ECO:0000313" key="5">
    <source>
        <dbReference type="Proteomes" id="UP000602260"/>
    </source>
</evidence>
<organism evidence="4 5">
    <name type="scientific">Flintibacter faecis</name>
    <dbReference type="NCBI Taxonomy" id="2763047"/>
    <lineage>
        <taxon>Bacteria</taxon>
        <taxon>Bacillati</taxon>
        <taxon>Bacillota</taxon>
        <taxon>Clostridia</taxon>
        <taxon>Eubacteriales</taxon>
        <taxon>Flintibacter</taxon>
    </lineage>
</organism>
<sequence length="349" mass="36345">MGAERKKTGGGAGSAVRGAAAALAVTGLLFLLPGLLVPGPEAKGDGQSAVSGESAPSGTTTAVPTGKRDGGRTVRLLKKDGTVEELTMADYLWGVVAAEMPASFEEEALKAQTCAARTYTAVLQKSAGHKHPDADICADSTCCQAYIERSDAQARWGLNAQSYSEKIARAVADTDGLGVTYGGEPIQALFFSSSPGRTVDAAAVWGSRVDYLTGVDSPEGEEVPNYHTQVDKTAQEVHRAVLDAYPGADLSGDPSGWFGPADRDAGGTVRSIPLGGITLTGSQVRGLFSLRSAAFTVSWDGSKFTFSVTGYGHGVGMSQYGANALAKEGKGFREILTWYYTGTAVEELW</sequence>
<dbReference type="Proteomes" id="UP000602260">
    <property type="component" value="Unassembled WGS sequence"/>
</dbReference>